<evidence type="ECO:0000313" key="1">
    <source>
        <dbReference type="EMBL" id="TKI08337.1"/>
    </source>
</evidence>
<dbReference type="Proteomes" id="UP000305202">
    <property type="component" value="Unassembled WGS sequence"/>
</dbReference>
<gene>
    <name evidence="1" type="ORF">FCN80_04120</name>
</gene>
<dbReference type="RefSeq" id="WP_136988611.1">
    <property type="nucleotide sequence ID" value="NZ_SZPQ01000002.1"/>
</dbReference>
<organism evidence="1 2">
    <name type="scientific">Martelella alba</name>
    <dbReference type="NCBI Taxonomy" id="2590451"/>
    <lineage>
        <taxon>Bacteria</taxon>
        <taxon>Pseudomonadati</taxon>
        <taxon>Pseudomonadota</taxon>
        <taxon>Alphaproteobacteria</taxon>
        <taxon>Hyphomicrobiales</taxon>
        <taxon>Aurantimonadaceae</taxon>
        <taxon>Martelella</taxon>
    </lineage>
</organism>
<comment type="caution">
    <text evidence="1">The sequence shown here is derived from an EMBL/GenBank/DDBJ whole genome shotgun (WGS) entry which is preliminary data.</text>
</comment>
<protein>
    <submittedName>
        <fullName evidence="1">Uncharacterized protein</fullName>
    </submittedName>
</protein>
<evidence type="ECO:0000313" key="2">
    <source>
        <dbReference type="Proteomes" id="UP000305202"/>
    </source>
</evidence>
<name>A0ABY2SRF0_9HYPH</name>
<keyword evidence="2" id="KW-1185">Reference proteome</keyword>
<proteinExistence type="predicted"/>
<dbReference type="EMBL" id="SZPQ01000002">
    <property type="protein sequence ID" value="TKI08337.1"/>
    <property type="molecule type" value="Genomic_DNA"/>
</dbReference>
<reference evidence="1 2" key="1">
    <citation type="submission" date="2019-04" db="EMBL/GenBank/DDBJ databases">
        <authorList>
            <person name="Li M."/>
            <person name="Gao C."/>
        </authorList>
    </citation>
    <scope>NUCLEOTIDE SEQUENCE [LARGE SCALE GENOMIC DNA]</scope>
    <source>
        <strain evidence="1 2">BGMRC 2031</strain>
    </source>
</reference>
<accession>A0ABY2SRF0</accession>
<sequence length="109" mass="11996">MRTYGRINGKWVEVITDENGFDDAVWITTLAQCTKLAPGESPFHADYGIPAQSSVIQQVLPTYYVARLQKQFAPYFANLVISATSDNPPTYQINALTNSGAQLITQVAL</sequence>